<organism evidence="3 4">
    <name type="scientific">Roridomyces roridus</name>
    <dbReference type="NCBI Taxonomy" id="1738132"/>
    <lineage>
        <taxon>Eukaryota</taxon>
        <taxon>Fungi</taxon>
        <taxon>Dikarya</taxon>
        <taxon>Basidiomycota</taxon>
        <taxon>Agaricomycotina</taxon>
        <taxon>Agaricomycetes</taxon>
        <taxon>Agaricomycetidae</taxon>
        <taxon>Agaricales</taxon>
        <taxon>Marasmiineae</taxon>
        <taxon>Mycenaceae</taxon>
        <taxon>Roridomyces</taxon>
    </lineage>
</organism>
<reference evidence="3" key="1">
    <citation type="submission" date="2023-03" db="EMBL/GenBank/DDBJ databases">
        <title>Massive genome expansion in bonnet fungi (Mycena s.s.) driven by repeated elements and novel gene families across ecological guilds.</title>
        <authorList>
            <consortium name="Lawrence Berkeley National Laboratory"/>
            <person name="Harder C.B."/>
            <person name="Miyauchi S."/>
            <person name="Viragh M."/>
            <person name="Kuo A."/>
            <person name="Thoen E."/>
            <person name="Andreopoulos B."/>
            <person name="Lu D."/>
            <person name="Skrede I."/>
            <person name="Drula E."/>
            <person name="Henrissat B."/>
            <person name="Morin E."/>
            <person name="Kohler A."/>
            <person name="Barry K."/>
            <person name="LaButti K."/>
            <person name="Morin E."/>
            <person name="Salamov A."/>
            <person name="Lipzen A."/>
            <person name="Mereny Z."/>
            <person name="Hegedus B."/>
            <person name="Baldrian P."/>
            <person name="Stursova M."/>
            <person name="Weitz H."/>
            <person name="Taylor A."/>
            <person name="Grigoriev I.V."/>
            <person name="Nagy L.G."/>
            <person name="Martin F."/>
            <person name="Kauserud H."/>
        </authorList>
    </citation>
    <scope>NUCLEOTIDE SEQUENCE</scope>
    <source>
        <strain evidence="3">9284</strain>
    </source>
</reference>
<keyword evidence="4" id="KW-1185">Reference proteome</keyword>
<accession>A0AAD7B631</accession>
<evidence type="ECO:0000313" key="3">
    <source>
        <dbReference type="EMBL" id="KAJ7611734.1"/>
    </source>
</evidence>
<feature type="transmembrane region" description="Helical" evidence="1">
    <location>
        <begin position="53"/>
        <end position="73"/>
    </location>
</feature>
<keyword evidence="1" id="KW-0812">Transmembrane</keyword>
<name>A0AAD7B631_9AGAR</name>
<keyword evidence="1" id="KW-0472">Membrane</keyword>
<comment type="caution">
    <text evidence="3">The sequence shown here is derived from an EMBL/GenBank/DDBJ whole genome shotgun (WGS) entry which is preliminary data.</text>
</comment>
<dbReference type="EMBL" id="JARKIF010000032">
    <property type="protein sequence ID" value="KAJ7611734.1"/>
    <property type="molecule type" value="Genomic_DNA"/>
</dbReference>
<dbReference type="Pfam" id="PF20151">
    <property type="entry name" value="DUF6533"/>
    <property type="match status" value="1"/>
</dbReference>
<evidence type="ECO:0000259" key="2">
    <source>
        <dbReference type="Pfam" id="PF20151"/>
    </source>
</evidence>
<dbReference type="InterPro" id="IPR045340">
    <property type="entry name" value="DUF6533"/>
</dbReference>
<keyword evidence="1" id="KW-1133">Transmembrane helix</keyword>
<gene>
    <name evidence="3" type="ORF">FB45DRAFT_1037375</name>
</gene>
<sequence>MDSIDFTAFEHTQWERNCQFSAAMVVAYEFIMQFPKEVDLFWRRPQWTFAKGLFLFNRYFSLGFNIGNAAAFMQRDASAKAGTNFFHWQNGGSALQFILTQMILSLRLYAMYERSKKLLAFLVILLTTELTGFIILLELPTPGLVATNNPSTDLFICADGDPPHHRHWIAYVPVMLLITEFILFMLAVFKAWQQYRSNSPSGRILPRLTKESVWFFFGIVLCHLGTVVTWMMNILTLNELWTGYSFSIPAVLANRLLISVREQVDFVSDTMVTENALEFKRTPAALRREVEDTTTFTTNTFELSTVARGDV</sequence>
<dbReference type="Proteomes" id="UP001221142">
    <property type="component" value="Unassembled WGS sequence"/>
</dbReference>
<dbReference type="AlphaFoldDB" id="A0AAD7B631"/>
<evidence type="ECO:0000313" key="4">
    <source>
        <dbReference type="Proteomes" id="UP001221142"/>
    </source>
</evidence>
<feature type="transmembrane region" description="Helical" evidence="1">
    <location>
        <begin position="118"/>
        <end position="137"/>
    </location>
</feature>
<feature type="domain" description="DUF6533" evidence="2">
    <location>
        <begin position="18"/>
        <end position="62"/>
    </location>
</feature>
<proteinExistence type="predicted"/>
<feature type="transmembrane region" description="Helical" evidence="1">
    <location>
        <begin position="168"/>
        <end position="192"/>
    </location>
</feature>
<protein>
    <recommendedName>
        <fullName evidence="2">DUF6533 domain-containing protein</fullName>
    </recommendedName>
</protein>
<feature type="transmembrane region" description="Helical" evidence="1">
    <location>
        <begin position="213"/>
        <end position="235"/>
    </location>
</feature>
<feature type="transmembrane region" description="Helical" evidence="1">
    <location>
        <begin position="93"/>
        <end position="111"/>
    </location>
</feature>
<evidence type="ECO:0000256" key="1">
    <source>
        <dbReference type="SAM" id="Phobius"/>
    </source>
</evidence>